<protein>
    <submittedName>
        <fullName evidence="1">Uncharacterized protein</fullName>
    </submittedName>
</protein>
<name>A0A1I3PGY5_9SPHI</name>
<accession>A0A1I3PGY5</accession>
<proteinExistence type="predicted"/>
<evidence type="ECO:0000313" key="1">
    <source>
        <dbReference type="EMBL" id="SFJ20681.1"/>
    </source>
</evidence>
<sequence>MQQLSHTLAKVKRLIEERQETQALSTIQEVLGEYFGTNITDLLETPANVFIQQFKREDLKPEELGLLADFLDVLGTVTDDARDRRVIWEKVILLYDTLEREHKIISFAHIARKSAILAQLDSES</sequence>
<dbReference type="STRING" id="1477437.SAMN05444682_10841"/>
<reference evidence="1 2" key="1">
    <citation type="submission" date="2016-10" db="EMBL/GenBank/DDBJ databases">
        <authorList>
            <person name="de Groot N.N."/>
        </authorList>
    </citation>
    <scope>NUCLEOTIDE SEQUENCE [LARGE SCALE GENOMIC DNA]</scope>
    <source>
        <strain evidence="1 2">RK1</strain>
    </source>
</reference>
<gene>
    <name evidence="1" type="ORF">SAMN05444682_10841</name>
</gene>
<dbReference type="AlphaFoldDB" id="A0A1I3PGY5"/>
<organism evidence="1 2">
    <name type="scientific">Parapedobacter indicus</name>
    <dbReference type="NCBI Taxonomy" id="1477437"/>
    <lineage>
        <taxon>Bacteria</taxon>
        <taxon>Pseudomonadati</taxon>
        <taxon>Bacteroidota</taxon>
        <taxon>Sphingobacteriia</taxon>
        <taxon>Sphingobacteriales</taxon>
        <taxon>Sphingobacteriaceae</taxon>
        <taxon>Parapedobacter</taxon>
    </lineage>
</organism>
<dbReference type="Proteomes" id="UP000198670">
    <property type="component" value="Unassembled WGS sequence"/>
</dbReference>
<dbReference type="EMBL" id="FOQO01000008">
    <property type="protein sequence ID" value="SFJ20681.1"/>
    <property type="molecule type" value="Genomic_DNA"/>
</dbReference>
<evidence type="ECO:0000313" key="2">
    <source>
        <dbReference type="Proteomes" id="UP000198670"/>
    </source>
</evidence>
<keyword evidence="2" id="KW-1185">Reference proteome</keyword>